<dbReference type="Proteomes" id="UP000322075">
    <property type="component" value="Segment"/>
</dbReference>
<keyword evidence="2" id="KW-1185">Reference proteome</keyword>
<reference evidence="1" key="1">
    <citation type="submission" date="2019-04" db="EMBL/GenBank/DDBJ databases">
        <authorList>
            <person name="Assadpour T."/>
            <person name="Ahmed J."/>
            <person name="Anderson S."/>
            <person name="Espinosa K."/>
            <person name="Gadsden T."/>
            <person name="Graham A."/>
            <person name="Hajjar W."/>
            <person name="Howard T."/>
            <person name="Lacafta O."/>
            <person name="Matney K."/>
            <person name="Matsen K."/>
            <person name="Osu J."/>
            <person name="Rupe E."/>
            <person name="Sang H."/>
            <person name="Wadi S."/>
            <person name="McNeal J."/>
            <person name="Temple L."/>
        </authorList>
    </citation>
    <scope>NUCLEOTIDE SEQUENCE [LARGE SCALE GENOMIC DNA]</scope>
</reference>
<gene>
    <name evidence="1" type="ORF">Zuri_36</name>
</gene>
<evidence type="ECO:0000313" key="1">
    <source>
        <dbReference type="EMBL" id="QEM41133.1"/>
    </source>
</evidence>
<protein>
    <submittedName>
        <fullName evidence="1">Uncharacterized protein</fullName>
    </submittedName>
</protein>
<organism evidence="1 2">
    <name type="scientific">Pseudomonas phage Zuri</name>
    <dbReference type="NCBI Taxonomy" id="2604899"/>
    <lineage>
        <taxon>Viruses</taxon>
        <taxon>Duplodnaviria</taxon>
        <taxon>Heunggongvirae</taxon>
        <taxon>Uroviricota</taxon>
        <taxon>Caudoviricetes</taxon>
        <taxon>Schitoviridae</taxon>
        <taxon>Zurivirus</taxon>
        <taxon>Zurivirus zuri</taxon>
    </lineage>
</organism>
<dbReference type="EMBL" id="MK863032">
    <property type="protein sequence ID" value="QEM41133.1"/>
    <property type="molecule type" value="Genomic_DNA"/>
</dbReference>
<sequence length="148" mass="16548">MENQPKFDFQNMDIKLYLALKKLLAAGPRGAEKALTDAANLAIQEFELSHGPLPDWAVGRNWGYELIPGAQLCTKDGRRTGNAHIIRHGEGIAAGPVHVPTFECLTDAGHKILHTEKEIESEFYIGDWISDPKDVVKKFDRQGHFKDL</sequence>
<name>A0A5C1K5M3_9CAUD</name>
<evidence type="ECO:0000313" key="2">
    <source>
        <dbReference type="Proteomes" id="UP000322075"/>
    </source>
</evidence>
<proteinExistence type="predicted"/>
<accession>A0A5C1K5M3</accession>